<accession>A0AB34JGF3</accession>
<dbReference type="SUPFAM" id="SSF103506">
    <property type="entry name" value="Mitochondrial carrier"/>
    <property type="match status" value="1"/>
</dbReference>
<dbReference type="GO" id="GO:0031966">
    <property type="term" value="C:mitochondrial membrane"/>
    <property type="evidence" value="ECO:0007669"/>
    <property type="project" value="UniProtKB-SubCell"/>
</dbReference>
<dbReference type="PANTHER" id="PTHR45788">
    <property type="entry name" value="SUCCINATE/FUMARATE MITOCHONDRIAL TRANSPORTER-RELATED"/>
    <property type="match status" value="1"/>
</dbReference>
<evidence type="ECO:0000256" key="9">
    <source>
        <dbReference type="PROSITE-ProRule" id="PRU00282"/>
    </source>
</evidence>
<keyword evidence="8 9" id="KW-0472">Membrane</keyword>
<keyword evidence="5" id="KW-0677">Repeat</keyword>
<evidence type="ECO:0000256" key="10">
    <source>
        <dbReference type="RuleBase" id="RU000488"/>
    </source>
</evidence>
<evidence type="ECO:0000256" key="6">
    <source>
        <dbReference type="ARBA" id="ARBA00022989"/>
    </source>
</evidence>
<organism evidence="11 12">
    <name type="scientific">Prymnesium parvum</name>
    <name type="common">Toxic golden alga</name>
    <dbReference type="NCBI Taxonomy" id="97485"/>
    <lineage>
        <taxon>Eukaryota</taxon>
        <taxon>Haptista</taxon>
        <taxon>Haptophyta</taxon>
        <taxon>Prymnesiophyceae</taxon>
        <taxon>Prymnesiales</taxon>
        <taxon>Prymnesiaceae</taxon>
        <taxon>Prymnesium</taxon>
    </lineage>
</organism>
<evidence type="ECO:0000256" key="2">
    <source>
        <dbReference type="ARBA" id="ARBA00006375"/>
    </source>
</evidence>
<dbReference type="PROSITE" id="PS50920">
    <property type="entry name" value="SOLCAR"/>
    <property type="match status" value="2"/>
</dbReference>
<evidence type="ECO:0000256" key="7">
    <source>
        <dbReference type="ARBA" id="ARBA00023128"/>
    </source>
</evidence>
<keyword evidence="7" id="KW-0496">Mitochondrion</keyword>
<keyword evidence="3 10" id="KW-0813">Transport</keyword>
<keyword evidence="12" id="KW-1185">Reference proteome</keyword>
<dbReference type="InterPro" id="IPR018108">
    <property type="entry name" value="MCP_transmembrane"/>
</dbReference>
<dbReference type="AlphaFoldDB" id="A0AB34JGF3"/>
<comment type="similarity">
    <text evidence="2 10">Belongs to the mitochondrial carrier (TC 2.A.29) family.</text>
</comment>
<dbReference type="EMBL" id="JBGBPQ010000008">
    <property type="protein sequence ID" value="KAL1520639.1"/>
    <property type="molecule type" value="Genomic_DNA"/>
</dbReference>
<dbReference type="Proteomes" id="UP001515480">
    <property type="component" value="Unassembled WGS sequence"/>
</dbReference>
<dbReference type="Gene3D" id="1.50.40.10">
    <property type="entry name" value="Mitochondrial carrier domain"/>
    <property type="match status" value="1"/>
</dbReference>
<evidence type="ECO:0000256" key="8">
    <source>
        <dbReference type="ARBA" id="ARBA00023136"/>
    </source>
</evidence>
<evidence type="ECO:0000256" key="3">
    <source>
        <dbReference type="ARBA" id="ARBA00022448"/>
    </source>
</evidence>
<evidence type="ECO:0000313" key="11">
    <source>
        <dbReference type="EMBL" id="KAL1520639.1"/>
    </source>
</evidence>
<feature type="repeat" description="Solcar" evidence="9">
    <location>
        <begin position="83"/>
        <end position="163"/>
    </location>
</feature>
<protein>
    <recommendedName>
        <fullName evidence="13">Mitochondrial carrier protein</fullName>
    </recommendedName>
</protein>
<feature type="repeat" description="Solcar" evidence="9">
    <location>
        <begin position="175"/>
        <end position="261"/>
    </location>
</feature>
<keyword evidence="6" id="KW-1133">Transmembrane helix</keyword>
<comment type="subcellular location">
    <subcellularLocation>
        <location evidence="1">Mitochondrion membrane</location>
        <topology evidence="1">Multi-pass membrane protein</topology>
    </subcellularLocation>
</comment>
<reference evidence="11 12" key="1">
    <citation type="journal article" date="2024" name="Science">
        <title>Giant polyketide synthase enzymes in the biosynthesis of giant marine polyether toxins.</title>
        <authorList>
            <person name="Fallon T.R."/>
            <person name="Shende V.V."/>
            <person name="Wierzbicki I.H."/>
            <person name="Pendleton A.L."/>
            <person name="Watervoot N.F."/>
            <person name="Auber R.P."/>
            <person name="Gonzalez D.J."/>
            <person name="Wisecaver J.H."/>
            <person name="Moore B.S."/>
        </authorList>
    </citation>
    <scope>NUCLEOTIDE SEQUENCE [LARGE SCALE GENOMIC DNA]</scope>
    <source>
        <strain evidence="11 12">12B1</strain>
    </source>
</reference>
<keyword evidence="4 9" id="KW-0812">Transmembrane</keyword>
<dbReference type="PANTHER" id="PTHR45788:SF4">
    <property type="entry name" value="TRICARBOXYLATE TRANSPORT PROTEIN, MITOCHONDRIAL"/>
    <property type="match status" value="1"/>
</dbReference>
<evidence type="ECO:0000313" key="12">
    <source>
        <dbReference type="Proteomes" id="UP001515480"/>
    </source>
</evidence>
<dbReference type="InterPro" id="IPR023395">
    <property type="entry name" value="MCP_dom_sf"/>
</dbReference>
<evidence type="ECO:0000256" key="1">
    <source>
        <dbReference type="ARBA" id="ARBA00004225"/>
    </source>
</evidence>
<sequence length="276" mass="29950">MGLSDMENCAIGLICGTADTTLLQSTNYWKNASQQGLPFTLNPAVLYRGYLANTLNNGFCVMSQFYINGLVKKALLGDATRELSDVEKIAAGVTSGALSGIVCGPMELIMIQQQRKGTGLLTTTANVIKAGPSTFFRGTGAMMAREGIYAGGFLGVMPVTRQWIRDNMPDSLGRSDDSARFAAAMIAGPMCGFASHPPDTIKTCMQGDIEHSVYKGYGQTLNKIVTTKGWGSLWAGFPWRMFRQCCAVMLFDKIATDVSILLFPHAFPHKKKEFKV</sequence>
<dbReference type="GO" id="GO:0071913">
    <property type="term" value="F:citrate secondary active transmembrane transporter activity"/>
    <property type="evidence" value="ECO:0007669"/>
    <property type="project" value="TreeGrafter"/>
</dbReference>
<dbReference type="Pfam" id="PF00153">
    <property type="entry name" value="Mito_carr"/>
    <property type="match status" value="2"/>
</dbReference>
<evidence type="ECO:0000256" key="4">
    <source>
        <dbReference type="ARBA" id="ARBA00022692"/>
    </source>
</evidence>
<comment type="caution">
    <text evidence="11">The sequence shown here is derived from an EMBL/GenBank/DDBJ whole genome shotgun (WGS) entry which is preliminary data.</text>
</comment>
<dbReference type="InterPro" id="IPR049563">
    <property type="entry name" value="TXTP-like"/>
</dbReference>
<name>A0AB34JGF3_PRYPA</name>
<proteinExistence type="inferred from homology"/>
<gene>
    <name evidence="11" type="ORF">AB1Y20_022212</name>
</gene>
<evidence type="ECO:0008006" key="13">
    <source>
        <dbReference type="Google" id="ProtNLM"/>
    </source>
</evidence>
<evidence type="ECO:0000256" key="5">
    <source>
        <dbReference type="ARBA" id="ARBA00022737"/>
    </source>
</evidence>
<dbReference type="GO" id="GO:0006843">
    <property type="term" value="P:mitochondrial citrate transmembrane transport"/>
    <property type="evidence" value="ECO:0007669"/>
    <property type="project" value="TreeGrafter"/>
</dbReference>